<name>A0A1U7X8J3_NICSY</name>
<evidence type="ECO:0000256" key="2">
    <source>
        <dbReference type="ARBA" id="ARBA00022679"/>
    </source>
</evidence>
<dbReference type="GO" id="GO:0010411">
    <property type="term" value="P:xyloglucan metabolic process"/>
    <property type="evidence" value="ECO:0007669"/>
    <property type="project" value="InterPro"/>
</dbReference>
<dbReference type="PANTHER" id="PTHR31062">
    <property type="entry name" value="XYLOGLUCAN ENDOTRANSGLUCOSYLASE/HYDROLASE PROTEIN 8-RELATED"/>
    <property type="match status" value="1"/>
</dbReference>
<dbReference type="eggNOG" id="ENOG502QQ71">
    <property type="taxonomic scope" value="Eukaryota"/>
</dbReference>
<evidence type="ECO:0000259" key="10">
    <source>
        <dbReference type="PROSITE" id="PS51762"/>
    </source>
</evidence>
<dbReference type="Pfam" id="PF06955">
    <property type="entry name" value="XET_C"/>
    <property type="match status" value="1"/>
</dbReference>
<dbReference type="GO" id="GO:0016762">
    <property type="term" value="F:xyloglucan:xyloglucosyl transferase activity"/>
    <property type="evidence" value="ECO:0007669"/>
    <property type="project" value="UniProtKB-EC"/>
</dbReference>
<comment type="catalytic activity">
    <reaction evidence="7">
        <text>breaks a beta-(1-&gt;4) bond in the backbone of a xyloglucan and transfers the xyloglucanyl segment on to O-4 of the non-reducing terminal glucose residue of an acceptor, which can be a xyloglucan or an oligosaccharide of xyloglucan.</text>
        <dbReference type="EC" id="2.4.1.207"/>
    </reaction>
</comment>
<dbReference type="PROSITE" id="PS51762">
    <property type="entry name" value="GH16_2"/>
    <property type="match status" value="1"/>
</dbReference>
<dbReference type="FunFam" id="2.60.120.200:FF:000025">
    <property type="entry name" value="Xyloglucan endotransglucosylase/hydrolase"/>
    <property type="match status" value="1"/>
</dbReference>
<dbReference type="PROSITE" id="PS01034">
    <property type="entry name" value="GH16_1"/>
    <property type="match status" value="1"/>
</dbReference>
<accession>A0A1U7X8J3</accession>
<sequence>MAFPQPGLDPRNFQKTAKEKVSKLEPENKRKKVKARARVISNQGAKLDRRARDPRTNKFETEQDRGKLAEPNNGRPEYPRLVGDHDENLGTIKGKAGSQIATTVVDVDQQQEIIEDDDYMIPQTFVIPDDSDATKSTVEELEQVILIEHLPDRKSHLDVTGIPPKITTHRLSLDAKFRPVKQKRKSQSEVKHAVIEDDVTKLLKIGSIREDNGYEGIFSWFVLINLSILGSCGAPRKALDVPFWNNYEPSWSSHHIKYLNGVGGTTAELLLDKSSGAGFQSKKSYLFGHFSMKMKLVGGDSAGVVSAFYLSSNNAEHDEIDFEFLGNRTGEPYILQTNVFTGGKGDREQRIYLWFDPTNDFHSYSVLWNTFQIVIFVDDEYSRIRKTGVEFPFNQPMKIYSSLWNADDWATRGGLEKTDWSKAPFTASYTSFHIDGCEAVTPQEVQVCNTNGMKWWDQKAFQELDGPQHRRLQWVRQKYTIYNYCTDRKRYPTLPPECTRDRDL</sequence>
<dbReference type="Gene3D" id="2.60.120.200">
    <property type="match status" value="1"/>
</dbReference>
<evidence type="ECO:0000256" key="6">
    <source>
        <dbReference type="ARBA" id="ARBA00023295"/>
    </source>
</evidence>
<keyword evidence="5" id="KW-0325">Glycoprotein</keyword>
<dbReference type="Proteomes" id="UP000189701">
    <property type="component" value="Unplaced"/>
</dbReference>
<evidence type="ECO:0000313" key="12">
    <source>
        <dbReference type="RefSeq" id="XP_009788432.1"/>
    </source>
</evidence>
<evidence type="ECO:0000256" key="3">
    <source>
        <dbReference type="ARBA" id="ARBA00022801"/>
    </source>
</evidence>
<dbReference type="SUPFAM" id="SSF49899">
    <property type="entry name" value="Concanavalin A-like lectins/glucanases"/>
    <property type="match status" value="1"/>
</dbReference>
<reference evidence="11" key="1">
    <citation type="journal article" date="2013" name="Genome Biol.">
        <title>Reference genomes and transcriptomes of Nicotiana sylvestris and Nicotiana tomentosiformis.</title>
        <authorList>
            <person name="Sierro N."/>
            <person name="Battey J.N."/>
            <person name="Ouadi S."/>
            <person name="Bovet L."/>
            <person name="Goepfert S."/>
            <person name="Bakaher N."/>
            <person name="Peitsch M.C."/>
            <person name="Ivanov N.V."/>
        </authorList>
    </citation>
    <scope>NUCLEOTIDE SEQUENCE [LARGE SCALE GENOMIC DNA]</scope>
</reference>
<dbReference type="CDD" id="cd02176">
    <property type="entry name" value="GH16_XET"/>
    <property type="match status" value="1"/>
</dbReference>
<feature type="compositionally biased region" description="Basic and acidic residues" evidence="9">
    <location>
        <begin position="16"/>
        <end position="28"/>
    </location>
</feature>
<feature type="region of interest" description="Disordered" evidence="9">
    <location>
        <begin position="1"/>
        <end position="85"/>
    </location>
</feature>
<keyword evidence="6" id="KW-0326">Glycosidase</keyword>
<dbReference type="RefSeq" id="XP_009788432.1">
    <property type="nucleotide sequence ID" value="XM_009790130.1"/>
</dbReference>
<dbReference type="InterPro" id="IPR016455">
    <property type="entry name" value="XTH"/>
</dbReference>
<evidence type="ECO:0000256" key="8">
    <source>
        <dbReference type="ARBA" id="ARBA00038488"/>
    </source>
</evidence>
<keyword evidence="3" id="KW-0378">Hydrolase</keyword>
<evidence type="ECO:0000256" key="5">
    <source>
        <dbReference type="ARBA" id="ARBA00023180"/>
    </source>
</evidence>
<keyword evidence="4" id="KW-1015">Disulfide bond</keyword>
<keyword evidence="11" id="KW-1185">Reference proteome</keyword>
<dbReference type="GO" id="GO:0048046">
    <property type="term" value="C:apoplast"/>
    <property type="evidence" value="ECO:0007669"/>
    <property type="project" value="InterPro"/>
</dbReference>
<gene>
    <name evidence="12" type="primary">LOC104236243</name>
</gene>
<dbReference type="InterPro" id="IPR008263">
    <property type="entry name" value="GH16_AS"/>
</dbReference>
<feature type="compositionally biased region" description="Basic and acidic residues" evidence="9">
    <location>
        <begin position="46"/>
        <end position="68"/>
    </location>
</feature>
<feature type="domain" description="GH16" evidence="10">
    <location>
        <begin position="188"/>
        <end position="429"/>
    </location>
</feature>
<protein>
    <recommendedName>
        <fullName evidence="1">xyloglucan:xyloglucosyl transferase</fullName>
        <ecNumber evidence="1">2.4.1.207</ecNumber>
    </recommendedName>
</protein>
<evidence type="ECO:0000256" key="9">
    <source>
        <dbReference type="SAM" id="MobiDB-lite"/>
    </source>
</evidence>
<dbReference type="InterPro" id="IPR044791">
    <property type="entry name" value="Beta-glucanase/XTH"/>
</dbReference>
<dbReference type="InterPro" id="IPR013320">
    <property type="entry name" value="ConA-like_dom_sf"/>
</dbReference>
<dbReference type="EC" id="2.4.1.207" evidence="1"/>
<dbReference type="GO" id="GO:0004553">
    <property type="term" value="F:hydrolase activity, hydrolyzing O-glycosyl compounds"/>
    <property type="evidence" value="ECO:0007669"/>
    <property type="project" value="InterPro"/>
</dbReference>
<dbReference type="Pfam" id="PF00722">
    <property type="entry name" value="Glyco_hydro_16"/>
    <property type="match status" value="1"/>
</dbReference>
<dbReference type="STRING" id="4096.A0A1U7X8J3"/>
<dbReference type="InterPro" id="IPR000757">
    <property type="entry name" value="Beta-glucanase-like"/>
</dbReference>
<dbReference type="GO" id="GO:0071555">
    <property type="term" value="P:cell wall organization"/>
    <property type="evidence" value="ECO:0007669"/>
    <property type="project" value="UniProtKB-ARBA"/>
</dbReference>
<evidence type="ECO:0000256" key="7">
    <source>
        <dbReference type="ARBA" id="ARBA00034022"/>
    </source>
</evidence>
<reference evidence="12" key="2">
    <citation type="submission" date="2025-08" db="UniProtKB">
        <authorList>
            <consortium name="RefSeq"/>
        </authorList>
    </citation>
    <scope>IDENTIFICATION</scope>
    <source>
        <tissue evidence="12">Leaf</tissue>
    </source>
</reference>
<comment type="similarity">
    <text evidence="8">Belongs to the glycosyl hydrolase 16 family. XTH group 1 subfamily.</text>
</comment>
<keyword evidence="2" id="KW-0808">Transferase</keyword>
<evidence type="ECO:0000313" key="11">
    <source>
        <dbReference type="Proteomes" id="UP000189701"/>
    </source>
</evidence>
<dbReference type="GO" id="GO:0042546">
    <property type="term" value="P:cell wall biogenesis"/>
    <property type="evidence" value="ECO:0007669"/>
    <property type="project" value="InterPro"/>
</dbReference>
<evidence type="ECO:0000256" key="1">
    <source>
        <dbReference type="ARBA" id="ARBA00012152"/>
    </source>
</evidence>
<dbReference type="AlphaFoldDB" id="A0A1U7X8J3"/>
<organism evidence="11 12">
    <name type="scientific">Nicotiana sylvestris</name>
    <name type="common">Wood tobacco</name>
    <name type="synonym">South American tobacco</name>
    <dbReference type="NCBI Taxonomy" id="4096"/>
    <lineage>
        <taxon>Eukaryota</taxon>
        <taxon>Viridiplantae</taxon>
        <taxon>Streptophyta</taxon>
        <taxon>Embryophyta</taxon>
        <taxon>Tracheophyta</taxon>
        <taxon>Spermatophyta</taxon>
        <taxon>Magnoliopsida</taxon>
        <taxon>eudicotyledons</taxon>
        <taxon>Gunneridae</taxon>
        <taxon>Pentapetalae</taxon>
        <taxon>asterids</taxon>
        <taxon>lamiids</taxon>
        <taxon>Solanales</taxon>
        <taxon>Solanaceae</taxon>
        <taxon>Nicotianoideae</taxon>
        <taxon>Nicotianeae</taxon>
        <taxon>Nicotiana</taxon>
    </lineage>
</organism>
<proteinExistence type="inferred from homology"/>
<evidence type="ECO:0000256" key="4">
    <source>
        <dbReference type="ARBA" id="ARBA00023157"/>
    </source>
</evidence>
<dbReference type="InterPro" id="IPR010713">
    <property type="entry name" value="XET_C"/>
</dbReference>